<keyword evidence="3" id="KW-1185">Reference proteome</keyword>
<organism evidence="2 3">
    <name type="scientific">Glonium stellatum</name>
    <dbReference type="NCBI Taxonomy" id="574774"/>
    <lineage>
        <taxon>Eukaryota</taxon>
        <taxon>Fungi</taxon>
        <taxon>Dikarya</taxon>
        <taxon>Ascomycota</taxon>
        <taxon>Pezizomycotina</taxon>
        <taxon>Dothideomycetes</taxon>
        <taxon>Pleosporomycetidae</taxon>
        <taxon>Gloniales</taxon>
        <taxon>Gloniaceae</taxon>
        <taxon>Glonium</taxon>
    </lineage>
</organism>
<reference evidence="2 3" key="1">
    <citation type="journal article" date="2016" name="Nat. Commun.">
        <title>Ectomycorrhizal ecology is imprinted in the genome of the dominant symbiotic fungus Cenococcum geophilum.</title>
        <authorList>
            <consortium name="DOE Joint Genome Institute"/>
            <person name="Peter M."/>
            <person name="Kohler A."/>
            <person name="Ohm R.A."/>
            <person name="Kuo A."/>
            <person name="Krutzmann J."/>
            <person name="Morin E."/>
            <person name="Arend M."/>
            <person name="Barry K.W."/>
            <person name="Binder M."/>
            <person name="Choi C."/>
            <person name="Clum A."/>
            <person name="Copeland A."/>
            <person name="Grisel N."/>
            <person name="Haridas S."/>
            <person name="Kipfer T."/>
            <person name="LaButti K."/>
            <person name="Lindquist E."/>
            <person name="Lipzen A."/>
            <person name="Maire R."/>
            <person name="Meier B."/>
            <person name="Mihaltcheva S."/>
            <person name="Molinier V."/>
            <person name="Murat C."/>
            <person name="Poggeler S."/>
            <person name="Quandt C.A."/>
            <person name="Sperisen C."/>
            <person name="Tritt A."/>
            <person name="Tisserant E."/>
            <person name="Crous P.W."/>
            <person name="Henrissat B."/>
            <person name="Nehls U."/>
            <person name="Egli S."/>
            <person name="Spatafora J.W."/>
            <person name="Grigoriev I.V."/>
            <person name="Martin F.M."/>
        </authorList>
    </citation>
    <scope>NUCLEOTIDE SEQUENCE [LARGE SCALE GENOMIC DNA]</scope>
    <source>
        <strain evidence="2 3">CBS 207.34</strain>
    </source>
</reference>
<evidence type="ECO:0000313" key="3">
    <source>
        <dbReference type="Proteomes" id="UP000250140"/>
    </source>
</evidence>
<evidence type="ECO:0000256" key="1">
    <source>
        <dbReference type="SAM" id="MobiDB-lite"/>
    </source>
</evidence>
<gene>
    <name evidence="2" type="ORF">AOQ84DRAFT_224739</name>
</gene>
<dbReference type="AlphaFoldDB" id="A0A8E2EWD7"/>
<dbReference type="Proteomes" id="UP000250140">
    <property type="component" value="Unassembled WGS sequence"/>
</dbReference>
<sequence>MERGRKGDGDSDEDSDEPSSNKTLHPTSSRPFHILIFYRSRARELERHSAARPPRTPHERGRESEPKSKRKWKRGGMQARPPAATACAAGSESNKRGRYGGSVRKARGGEREGGAYVKSHGETSVSAIGFGTRPRSSSGPAPASASASASASAFPPRSASISATSPPRPRRSTPVPARSPTPPFSAEAYAAFDEEAQTPLLTPRAPLLSLAPLPGSAQFLGPAGSWLERIDGVVERTVDRVARWTAEGGEGGGAGGLLG</sequence>
<evidence type="ECO:0000313" key="2">
    <source>
        <dbReference type="EMBL" id="OCL05548.1"/>
    </source>
</evidence>
<feature type="compositionally biased region" description="Basic and acidic residues" evidence="1">
    <location>
        <begin position="56"/>
        <end position="67"/>
    </location>
</feature>
<feature type="region of interest" description="Disordered" evidence="1">
    <location>
        <begin position="45"/>
        <end position="187"/>
    </location>
</feature>
<protein>
    <submittedName>
        <fullName evidence="2">Uncharacterized protein</fullName>
    </submittedName>
</protein>
<name>A0A8E2EWD7_9PEZI</name>
<feature type="compositionally biased region" description="Low complexity" evidence="1">
    <location>
        <begin position="79"/>
        <end position="89"/>
    </location>
</feature>
<feature type="region of interest" description="Disordered" evidence="1">
    <location>
        <begin position="1"/>
        <end position="32"/>
    </location>
</feature>
<dbReference type="EMBL" id="KV750260">
    <property type="protein sequence ID" value="OCL05548.1"/>
    <property type="molecule type" value="Genomic_DNA"/>
</dbReference>
<accession>A0A8E2EWD7</accession>
<feature type="compositionally biased region" description="Low complexity" evidence="1">
    <location>
        <begin position="133"/>
        <end position="165"/>
    </location>
</feature>
<proteinExistence type="predicted"/>
<feature type="compositionally biased region" description="Polar residues" evidence="1">
    <location>
        <begin position="18"/>
        <end position="30"/>
    </location>
</feature>